<feature type="non-terminal residue" evidence="2">
    <location>
        <position position="490"/>
    </location>
</feature>
<comment type="caution">
    <text evidence="2">The sequence shown here is derived from an EMBL/GenBank/DDBJ whole genome shotgun (WGS) entry which is preliminary data.</text>
</comment>
<dbReference type="SUPFAM" id="SSF52777">
    <property type="entry name" value="CoA-dependent acyltransferases"/>
    <property type="match status" value="2"/>
</dbReference>
<dbReference type="Proteomes" id="UP000037982">
    <property type="component" value="Unassembled WGS sequence"/>
</dbReference>
<dbReference type="PANTHER" id="PTHR45527">
    <property type="entry name" value="NONRIBOSOMAL PEPTIDE SYNTHETASE"/>
    <property type="match status" value="1"/>
</dbReference>
<dbReference type="GO" id="GO:0005737">
    <property type="term" value="C:cytoplasm"/>
    <property type="evidence" value="ECO:0007669"/>
    <property type="project" value="TreeGrafter"/>
</dbReference>
<dbReference type="InterPro" id="IPR001242">
    <property type="entry name" value="Condensation_dom"/>
</dbReference>
<protein>
    <recommendedName>
        <fullName evidence="1">Condensation domain-containing protein</fullName>
    </recommendedName>
</protein>
<dbReference type="GO" id="GO:0043041">
    <property type="term" value="P:amino acid activation for nonribosomal peptide biosynthetic process"/>
    <property type="evidence" value="ECO:0007669"/>
    <property type="project" value="TreeGrafter"/>
</dbReference>
<organism evidence="2 3">
    <name type="scientific">Streptomyces chattanoogensis</name>
    <dbReference type="NCBI Taxonomy" id="66876"/>
    <lineage>
        <taxon>Bacteria</taxon>
        <taxon>Bacillati</taxon>
        <taxon>Actinomycetota</taxon>
        <taxon>Actinomycetes</taxon>
        <taxon>Kitasatosporales</taxon>
        <taxon>Streptomycetaceae</taxon>
        <taxon>Streptomyces</taxon>
    </lineage>
</organism>
<keyword evidence="3" id="KW-1185">Reference proteome</keyword>
<evidence type="ECO:0000313" key="3">
    <source>
        <dbReference type="Proteomes" id="UP000037982"/>
    </source>
</evidence>
<dbReference type="AlphaFoldDB" id="A0A0N0H3R4"/>
<dbReference type="PANTHER" id="PTHR45527:SF1">
    <property type="entry name" value="FATTY ACID SYNTHASE"/>
    <property type="match status" value="1"/>
</dbReference>
<gene>
    <name evidence="2" type="ORF">ADL29_04135</name>
</gene>
<dbReference type="GO" id="GO:0044550">
    <property type="term" value="P:secondary metabolite biosynthetic process"/>
    <property type="evidence" value="ECO:0007669"/>
    <property type="project" value="TreeGrafter"/>
</dbReference>
<evidence type="ECO:0000313" key="2">
    <source>
        <dbReference type="EMBL" id="KPC66482.1"/>
    </source>
</evidence>
<reference evidence="3" key="1">
    <citation type="submission" date="2015-07" db="EMBL/GenBank/DDBJ databases">
        <authorList>
            <person name="Ju K.-S."/>
            <person name="Doroghazi J.R."/>
            <person name="Metcalf W.W."/>
        </authorList>
    </citation>
    <scope>NUCLEOTIDE SEQUENCE [LARGE SCALE GENOMIC DNA]</scope>
    <source>
        <strain evidence="3">NRRL ISP-5002</strain>
    </source>
</reference>
<name>A0A0N0H3R4_9ACTN</name>
<proteinExistence type="predicted"/>
<dbReference type="Pfam" id="PF00668">
    <property type="entry name" value="Condensation"/>
    <property type="match status" value="1"/>
</dbReference>
<evidence type="ECO:0000259" key="1">
    <source>
        <dbReference type="Pfam" id="PF00668"/>
    </source>
</evidence>
<dbReference type="EMBL" id="LGKG01000005">
    <property type="protein sequence ID" value="KPC66482.1"/>
    <property type="molecule type" value="Genomic_DNA"/>
</dbReference>
<dbReference type="GO" id="GO:0003824">
    <property type="term" value="F:catalytic activity"/>
    <property type="evidence" value="ECO:0007669"/>
    <property type="project" value="InterPro"/>
</dbReference>
<dbReference type="GO" id="GO:0031177">
    <property type="term" value="F:phosphopantetheine binding"/>
    <property type="evidence" value="ECO:0007669"/>
    <property type="project" value="TreeGrafter"/>
</dbReference>
<dbReference type="InterPro" id="IPR023213">
    <property type="entry name" value="CAT-like_dom_sf"/>
</dbReference>
<dbReference type="RefSeq" id="WP_157878382.1">
    <property type="nucleotide sequence ID" value="NZ_LGKG01000005.1"/>
</dbReference>
<dbReference type="GO" id="GO:0008610">
    <property type="term" value="P:lipid biosynthetic process"/>
    <property type="evidence" value="ECO:0007669"/>
    <property type="project" value="UniProtKB-ARBA"/>
</dbReference>
<dbReference type="PATRIC" id="fig|66876.3.peg.915"/>
<accession>A0A0N0H3R4</accession>
<feature type="domain" description="Condensation" evidence="1">
    <location>
        <begin position="21"/>
        <end position="440"/>
    </location>
</feature>
<dbReference type="Gene3D" id="3.30.559.30">
    <property type="entry name" value="Nonribosomal peptide synthetase, condensation domain"/>
    <property type="match status" value="1"/>
</dbReference>
<dbReference type="Gene3D" id="3.30.559.10">
    <property type="entry name" value="Chloramphenicol acetyltransferase-like domain"/>
    <property type="match status" value="1"/>
</dbReference>
<sequence>MALHPAAQVPAPSGGALPRHELTAHQADLYIADQAADHSAAYHAAVIYRVTGSLDGRALRRRFVQLLADHPMLASRVVEGDNGWYFEPADIAPELHVVTVPVAPDGDRARRRVRNECLRPLDPMRGPLIRAVLLRYSDEVADLIVAAHHLVVDEQSFSVLIRRLVAGEEHTPRETYAEWAERTRTVLPARLDRASAIRAELGRSDLAPSLDWADDTSEAAGSGGGTAELRVPAGVWSEVRRHCAELQVTPYAFALAAAGLVLGRNARVPRPVLGATVSRRLPRHAATIGYFNSTVLIPVDLDGASTVAEHLRRVHDRSMQAYRDADLPLSTVLPESAAGAPRLVVVPSSPAPEVTTSSARCTPRDDIDLGAAQFPLALYLRQCPDGSHHGVLRFQREVVTESAAERFCRQLEWVIACFADDPTVSLSDVNTVPAADMRRLSAADAPALPVSRGSGGIPGRFGVWVGLQPDAVAVDGLSYREVGARSDRLA</sequence>